<dbReference type="PANTHER" id="PTHR11795:SF371">
    <property type="entry name" value="HIGH-AFFINITY BRANCHED-CHAIN AMINO ACID TRANSPORT SYSTEM PERMEASE PROTEIN LIVH"/>
    <property type="match status" value="1"/>
</dbReference>
<evidence type="ECO:0000256" key="7">
    <source>
        <dbReference type="ARBA" id="ARBA00022989"/>
    </source>
</evidence>
<dbReference type="GO" id="GO:0015188">
    <property type="term" value="F:L-isoleucine transmembrane transporter activity"/>
    <property type="evidence" value="ECO:0007669"/>
    <property type="project" value="TreeGrafter"/>
</dbReference>
<dbReference type="GO" id="GO:0042941">
    <property type="term" value="P:D-alanine transmembrane transport"/>
    <property type="evidence" value="ECO:0007669"/>
    <property type="project" value="TreeGrafter"/>
</dbReference>
<dbReference type="PANTHER" id="PTHR11795">
    <property type="entry name" value="BRANCHED-CHAIN AMINO ACID TRANSPORT SYSTEM PERMEASE PROTEIN LIVH"/>
    <property type="match status" value="1"/>
</dbReference>
<feature type="transmembrane region" description="Helical" evidence="10">
    <location>
        <begin position="6"/>
        <end position="31"/>
    </location>
</feature>
<evidence type="ECO:0000256" key="9">
    <source>
        <dbReference type="ARBA" id="ARBA00037998"/>
    </source>
</evidence>
<evidence type="ECO:0000256" key="4">
    <source>
        <dbReference type="ARBA" id="ARBA00022519"/>
    </source>
</evidence>
<dbReference type="AlphaFoldDB" id="A0A6A8GJU8"/>
<keyword evidence="4" id="KW-0997">Cell inner membrane</keyword>
<protein>
    <submittedName>
        <fullName evidence="11">Branched-chain amino acid ABC transporter permease</fullName>
    </submittedName>
</protein>
<dbReference type="GO" id="GO:0005304">
    <property type="term" value="F:L-valine transmembrane transporter activity"/>
    <property type="evidence" value="ECO:0007669"/>
    <property type="project" value="TreeGrafter"/>
</dbReference>
<feature type="transmembrane region" description="Helical" evidence="10">
    <location>
        <begin position="143"/>
        <end position="160"/>
    </location>
</feature>
<dbReference type="GO" id="GO:0015190">
    <property type="term" value="F:L-leucine transmembrane transporter activity"/>
    <property type="evidence" value="ECO:0007669"/>
    <property type="project" value="TreeGrafter"/>
</dbReference>
<feature type="transmembrane region" description="Helical" evidence="10">
    <location>
        <begin position="266"/>
        <end position="283"/>
    </location>
</feature>
<dbReference type="InterPro" id="IPR001851">
    <property type="entry name" value="ABC_transp_permease"/>
</dbReference>
<dbReference type="GO" id="GO:0005886">
    <property type="term" value="C:plasma membrane"/>
    <property type="evidence" value="ECO:0007669"/>
    <property type="project" value="UniProtKB-SubCell"/>
</dbReference>
<dbReference type="InterPro" id="IPR052157">
    <property type="entry name" value="BCAA_transport_permease"/>
</dbReference>
<feature type="transmembrane region" description="Helical" evidence="10">
    <location>
        <begin position="193"/>
        <end position="211"/>
    </location>
</feature>
<keyword evidence="3" id="KW-1003">Cell membrane</keyword>
<evidence type="ECO:0000256" key="6">
    <source>
        <dbReference type="ARBA" id="ARBA00022970"/>
    </source>
</evidence>
<evidence type="ECO:0000256" key="5">
    <source>
        <dbReference type="ARBA" id="ARBA00022692"/>
    </source>
</evidence>
<dbReference type="GO" id="GO:1903806">
    <property type="term" value="P:L-isoleucine import across plasma membrane"/>
    <property type="evidence" value="ECO:0007669"/>
    <property type="project" value="TreeGrafter"/>
</dbReference>
<keyword evidence="12" id="KW-1185">Reference proteome</keyword>
<dbReference type="GO" id="GO:0015808">
    <property type="term" value="P:L-alanine transport"/>
    <property type="evidence" value="ECO:0007669"/>
    <property type="project" value="TreeGrafter"/>
</dbReference>
<feature type="transmembrane region" description="Helical" evidence="10">
    <location>
        <begin position="38"/>
        <end position="56"/>
    </location>
</feature>
<comment type="similarity">
    <text evidence="9">Belongs to the binding-protein-dependent transport system permease family. LivHM subfamily.</text>
</comment>
<evidence type="ECO:0000256" key="1">
    <source>
        <dbReference type="ARBA" id="ARBA00004651"/>
    </source>
</evidence>
<keyword evidence="8 10" id="KW-0472">Membrane</keyword>
<dbReference type="Pfam" id="PF02653">
    <property type="entry name" value="BPD_transp_2"/>
    <property type="match status" value="1"/>
</dbReference>
<dbReference type="CDD" id="cd06582">
    <property type="entry name" value="TM_PBP1_LivH_like"/>
    <property type="match status" value="1"/>
</dbReference>
<sequence length="294" mass="30709">MGIAQNVIFGLITGSYIAIAAVGFTLIYGLINMINFAYGEYITIGGYVGFVLASVADLQIPLVIVLAVPLTAVIGWTLSRAFFTPIRETGPIPLLLTSIGLGLILRNGVRMVAGAKRRFFEFQQATVFQFDVLGGLQFNTSSLSVFAVAVAVFVLVHVLLTRTRTGIAMRAMGDDETLAEVAGIDTSTIRSRVWLLASGLAGLAGVLLGVQNSVGPFLGYDQLLVVLAAAVLGGAGSAYGAIVGAYILGIAMALTVGILPTWASEFGTTVAFVVLIGVLLVRPEGIAGKEVRRA</sequence>
<keyword evidence="5 10" id="KW-0812">Transmembrane</keyword>
<keyword evidence="2" id="KW-0813">Transport</keyword>
<dbReference type="GO" id="GO:0015192">
    <property type="term" value="F:L-phenylalanine transmembrane transporter activity"/>
    <property type="evidence" value="ECO:0007669"/>
    <property type="project" value="TreeGrafter"/>
</dbReference>
<dbReference type="RefSeq" id="WP_151164545.1">
    <property type="nucleotide sequence ID" value="NZ_WKJO01000002.1"/>
</dbReference>
<comment type="caution">
    <text evidence="11">The sequence shown here is derived from an EMBL/GenBank/DDBJ whole genome shotgun (WGS) entry which is preliminary data.</text>
</comment>
<evidence type="ECO:0000256" key="2">
    <source>
        <dbReference type="ARBA" id="ARBA00022448"/>
    </source>
</evidence>
<organism evidence="11 12">
    <name type="scientific">Haloferax litoreum</name>
    <dbReference type="NCBI Taxonomy" id="2666140"/>
    <lineage>
        <taxon>Archaea</taxon>
        <taxon>Methanobacteriati</taxon>
        <taxon>Methanobacteriota</taxon>
        <taxon>Stenosarchaea group</taxon>
        <taxon>Halobacteria</taxon>
        <taxon>Halobacteriales</taxon>
        <taxon>Haloferacaceae</taxon>
        <taxon>Haloferax</taxon>
    </lineage>
</organism>
<comment type="subcellular location">
    <subcellularLocation>
        <location evidence="1">Cell membrane</location>
        <topology evidence="1">Multi-pass membrane protein</topology>
    </subcellularLocation>
</comment>
<evidence type="ECO:0000313" key="11">
    <source>
        <dbReference type="EMBL" id="MRX23548.1"/>
    </source>
</evidence>
<name>A0A6A8GJU8_9EURY</name>
<feature type="transmembrane region" description="Helical" evidence="10">
    <location>
        <begin position="62"/>
        <end position="83"/>
    </location>
</feature>
<keyword evidence="6" id="KW-0029">Amino-acid transport</keyword>
<dbReference type="EMBL" id="WKJO01000002">
    <property type="protein sequence ID" value="MRX23548.1"/>
    <property type="molecule type" value="Genomic_DNA"/>
</dbReference>
<evidence type="ECO:0000256" key="8">
    <source>
        <dbReference type="ARBA" id="ARBA00023136"/>
    </source>
</evidence>
<gene>
    <name evidence="11" type="ORF">GJR96_16500</name>
</gene>
<dbReference type="Proteomes" id="UP000439022">
    <property type="component" value="Unassembled WGS sequence"/>
</dbReference>
<proteinExistence type="inferred from homology"/>
<evidence type="ECO:0000313" key="12">
    <source>
        <dbReference type="Proteomes" id="UP000439022"/>
    </source>
</evidence>
<keyword evidence="7 10" id="KW-1133">Transmembrane helix</keyword>
<accession>A0A6A8GJU8</accession>
<evidence type="ECO:0000256" key="3">
    <source>
        <dbReference type="ARBA" id="ARBA00022475"/>
    </source>
</evidence>
<evidence type="ECO:0000256" key="10">
    <source>
        <dbReference type="SAM" id="Phobius"/>
    </source>
</evidence>
<reference evidence="11 12" key="1">
    <citation type="submission" date="2019-11" db="EMBL/GenBank/DDBJ databases">
        <title>Whole genome sequence of Haloferax sp. MBLA0076.</title>
        <authorList>
            <person name="Seo M.-J."/>
            <person name="Cho E.-S."/>
        </authorList>
    </citation>
    <scope>NUCLEOTIDE SEQUENCE [LARGE SCALE GENOMIC DNA]</scope>
    <source>
        <strain evidence="11 12">MBLA0076</strain>
    </source>
</reference>